<dbReference type="GO" id="GO:0009507">
    <property type="term" value="C:chloroplast"/>
    <property type="evidence" value="ECO:0007669"/>
    <property type="project" value="TreeGrafter"/>
</dbReference>
<dbReference type="Gene3D" id="3.40.50.720">
    <property type="entry name" value="NAD(P)-binding Rossmann-like Domain"/>
    <property type="match status" value="1"/>
</dbReference>
<feature type="signal peptide" evidence="1">
    <location>
        <begin position="1"/>
        <end position="17"/>
    </location>
</feature>
<dbReference type="InParanoid" id="A0A7N2LLN5"/>
<dbReference type="Pfam" id="PF13460">
    <property type="entry name" value="NAD_binding_10"/>
    <property type="match status" value="1"/>
</dbReference>
<proteinExistence type="predicted"/>
<sequence>MELKQVLSLFMLSFVLAGGNEKRLDERNVVVLSMAGTSTTTSPPSTLFLSLFSHSQTQCKTPQHPCFKSNIEKRALILCSAKKKLSFTDQILDYIEGGPKLRKWYGAPDPFSKDESTFEDDDQSEVEEARDAVLVTDGDSEIGQMVILSLIVKRTRVKALVKDKQAALEAFGTYVESMVGDASDKKFLKKALRGVRTIICPNEGFLSNVEGLKGVQHVVLLSQLSAYRGSGGIQALMKSNARKLAEQDESLLMASGIPYTIVRAGLLQSTPGGQQGFSFEEPRRPDLGAATWRDAARRGTDARSAASLPCRRVPPRRTRVRWAGCRVRASQGSAARGNLSKEDAAFICVQALDAVPQRGFIFEVVNGDEKISDWQECMARLMEKAGQQLQ</sequence>
<dbReference type="EMBL" id="LRBV02000005">
    <property type="status" value="NOT_ANNOTATED_CDS"/>
    <property type="molecule type" value="Genomic_DNA"/>
</dbReference>
<dbReference type="SUPFAM" id="SSF51735">
    <property type="entry name" value="NAD(P)-binding Rossmann-fold domains"/>
    <property type="match status" value="1"/>
</dbReference>
<evidence type="ECO:0000313" key="4">
    <source>
        <dbReference type="Proteomes" id="UP000594261"/>
    </source>
</evidence>
<accession>A0A7N2LLN5</accession>
<dbReference type="PANTHER" id="PTHR47869">
    <property type="entry name" value="OS03G0410700 PROTEIN"/>
    <property type="match status" value="1"/>
</dbReference>
<dbReference type="EnsemblPlants" id="QL05p008051:mrna">
    <property type="protein sequence ID" value="QL05p008051:mrna"/>
    <property type="gene ID" value="QL05p008051"/>
</dbReference>
<dbReference type="Proteomes" id="UP000594261">
    <property type="component" value="Chromosome 5"/>
</dbReference>
<dbReference type="InterPro" id="IPR016040">
    <property type="entry name" value="NAD(P)-bd_dom"/>
</dbReference>
<evidence type="ECO:0000259" key="2">
    <source>
        <dbReference type="Pfam" id="PF13460"/>
    </source>
</evidence>
<reference evidence="3 4" key="1">
    <citation type="journal article" date="2016" name="G3 (Bethesda)">
        <title>First Draft Assembly and Annotation of the Genome of a California Endemic Oak Quercus lobata Nee (Fagaceae).</title>
        <authorList>
            <person name="Sork V.L."/>
            <person name="Fitz-Gibbon S.T."/>
            <person name="Puiu D."/>
            <person name="Crepeau M."/>
            <person name="Gugger P.F."/>
            <person name="Sherman R."/>
            <person name="Stevens K."/>
            <person name="Langley C.H."/>
            <person name="Pellegrini M."/>
            <person name="Salzberg S.L."/>
        </authorList>
    </citation>
    <scope>NUCLEOTIDE SEQUENCE [LARGE SCALE GENOMIC DNA]</scope>
    <source>
        <strain evidence="3 4">cv. SW786</strain>
    </source>
</reference>
<dbReference type="InterPro" id="IPR036291">
    <property type="entry name" value="NAD(P)-bd_dom_sf"/>
</dbReference>
<feature type="domain" description="NAD(P)-binding" evidence="2">
    <location>
        <begin position="141"/>
        <end position="276"/>
    </location>
</feature>
<name>A0A7N2LLN5_QUELO</name>
<dbReference type="FunCoup" id="A0A7N2LLN5">
    <property type="interactions" value="1442"/>
</dbReference>
<reference evidence="3" key="2">
    <citation type="submission" date="2021-01" db="UniProtKB">
        <authorList>
            <consortium name="EnsemblPlants"/>
        </authorList>
    </citation>
    <scope>IDENTIFICATION</scope>
</reference>
<dbReference type="Gramene" id="QL05p008051:mrna">
    <property type="protein sequence ID" value="QL05p008051:mrna"/>
    <property type="gene ID" value="QL05p008051"/>
</dbReference>
<dbReference type="AlphaFoldDB" id="A0A7N2LLN5"/>
<evidence type="ECO:0000313" key="3">
    <source>
        <dbReference type="EnsemblPlants" id="QL05p008051:mrna"/>
    </source>
</evidence>
<keyword evidence="1" id="KW-0732">Signal</keyword>
<organism evidence="3 4">
    <name type="scientific">Quercus lobata</name>
    <name type="common">Valley oak</name>
    <dbReference type="NCBI Taxonomy" id="97700"/>
    <lineage>
        <taxon>Eukaryota</taxon>
        <taxon>Viridiplantae</taxon>
        <taxon>Streptophyta</taxon>
        <taxon>Embryophyta</taxon>
        <taxon>Tracheophyta</taxon>
        <taxon>Spermatophyta</taxon>
        <taxon>Magnoliopsida</taxon>
        <taxon>eudicotyledons</taxon>
        <taxon>Gunneridae</taxon>
        <taxon>Pentapetalae</taxon>
        <taxon>rosids</taxon>
        <taxon>fabids</taxon>
        <taxon>Fagales</taxon>
        <taxon>Fagaceae</taxon>
        <taxon>Quercus</taxon>
    </lineage>
</organism>
<dbReference type="OMA" id="NEIGQMI"/>
<dbReference type="PANTHER" id="PTHR47869:SF2">
    <property type="entry name" value="OS03G0410700 PROTEIN"/>
    <property type="match status" value="1"/>
</dbReference>
<feature type="chain" id="PRO_5029737118" description="NAD(P)-binding domain-containing protein" evidence="1">
    <location>
        <begin position="18"/>
        <end position="390"/>
    </location>
</feature>
<protein>
    <recommendedName>
        <fullName evidence="2">NAD(P)-binding domain-containing protein</fullName>
    </recommendedName>
</protein>
<evidence type="ECO:0000256" key="1">
    <source>
        <dbReference type="SAM" id="SignalP"/>
    </source>
</evidence>
<keyword evidence="4" id="KW-1185">Reference proteome</keyword>